<dbReference type="OrthoDB" id="6870878at2"/>
<organism evidence="1 2">
    <name type="scientific">Pseudomonas corrugata</name>
    <dbReference type="NCBI Taxonomy" id="47879"/>
    <lineage>
        <taxon>Bacteria</taxon>
        <taxon>Pseudomonadati</taxon>
        <taxon>Pseudomonadota</taxon>
        <taxon>Gammaproteobacteria</taxon>
        <taxon>Pseudomonadales</taxon>
        <taxon>Pseudomonadaceae</taxon>
        <taxon>Pseudomonas</taxon>
    </lineage>
</organism>
<dbReference type="EMBL" id="RBOJ01000085">
    <property type="protein sequence ID" value="RMM47934.1"/>
    <property type="molecule type" value="Genomic_DNA"/>
</dbReference>
<reference evidence="1 2" key="1">
    <citation type="submission" date="2018-08" db="EMBL/GenBank/DDBJ databases">
        <title>Recombination of ecologically and evolutionarily significant loci maintains genetic cohesion in the Pseudomonas syringae species complex.</title>
        <authorList>
            <person name="Dillon M."/>
            <person name="Thakur S."/>
            <person name="Almeida R.N.D."/>
            <person name="Weir B.S."/>
            <person name="Guttman D.S."/>
        </authorList>
    </citation>
    <scope>NUCLEOTIDE SEQUENCE [LARGE SCALE GENOMIC DNA]</scope>
    <source>
        <strain evidence="1 2">NCPPB2445</strain>
    </source>
</reference>
<dbReference type="STRING" id="47879.AXG94_04575"/>
<sequence>MSSATTKPAQDALGSEVNFTANLEDASNFSAVMTTLKSSTTPKRGEVWIVVATEWKIDRPRTFTIVFSKEFKEATAAVITANDEHVDLIYNNYEDPDVPTLQRARSGTITYKVGPDMGFTGSFEAQIDKADGGGSYLCTGQFDTVLSW</sequence>
<accession>A0A3M3EEA7</accession>
<name>A0A3M3EEA7_9PSED</name>
<comment type="caution">
    <text evidence="1">The sequence shown here is derived from an EMBL/GenBank/DDBJ whole genome shotgun (WGS) entry which is preliminary data.</text>
</comment>
<proteinExistence type="predicted"/>
<protein>
    <submittedName>
        <fullName evidence="1">Uncharacterized protein</fullName>
    </submittedName>
</protein>
<gene>
    <name evidence="1" type="ORF">ALQ77_04086</name>
</gene>
<dbReference type="AlphaFoldDB" id="A0A3M3EEA7"/>
<keyword evidence="2" id="KW-1185">Reference proteome</keyword>
<evidence type="ECO:0000313" key="1">
    <source>
        <dbReference type="EMBL" id="RMM47934.1"/>
    </source>
</evidence>
<dbReference type="RefSeq" id="WP_024777364.1">
    <property type="nucleotide sequence ID" value="NZ_CP072011.1"/>
</dbReference>
<dbReference type="Proteomes" id="UP000270661">
    <property type="component" value="Unassembled WGS sequence"/>
</dbReference>
<evidence type="ECO:0000313" key="2">
    <source>
        <dbReference type="Proteomes" id="UP000270661"/>
    </source>
</evidence>